<dbReference type="SMART" id="SM01388">
    <property type="entry name" value="Mob1_phocein"/>
    <property type="match status" value="1"/>
</dbReference>
<dbReference type="Pfam" id="PF03637">
    <property type="entry name" value="Mob1_phocein"/>
    <property type="match status" value="1"/>
</dbReference>
<dbReference type="EMBL" id="CCYA01000149">
    <property type="protein sequence ID" value="CEH12490.1"/>
    <property type="molecule type" value="Genomic_DNA"/>
</dbReference>
<protein>
    <submittedName>
        <fullName evidence="2">Cell cycle-associated protein Mob1-1</fullName>
    </submittedName>
</protein>
<evidence type="ECO:0000313" key="3">
    <source>
        <dbReference type="Proteomes" id="UP000054845"/>
    </source>
</evidence>
<keyword evidence="1" id="KW-0479">Metal-binding</keyword>
<accession>A0A0N7L911</accession>
<evidence type="ECO:0000313" key="2">
    <source>
        <dbReference type="EMBL" id="CEH12490.1"/>
    </source>
</evidence>
<evidence type="ECO:0000256" key="1">
    <source>
        <dbReference type="PIRSR" id="PIRSR605301-1"/>
    </source>
</evidence>
<sequence length="309" mass="34537">MQGRAGQGRATPVPYTAALVHHPKAACFIIILHHLCAFDIAGKRVIAAWEAGHTLAMSNFFRSMGRSSRPKKSPTLPGMPFEAAQAQMLANATGGHNVGLNGKALYMCNPFVRSALIKGSFKTIVALPKYVDPKEWVAVNLFDFFNNLNQFYGVVTEFCTIQNNPTMSAGMGLDYTWIDQNRKQVKLPAPQYIDYVMTWVGGLLSDEATFPTKASREFPQTFLTTAKHVYKQLLRVFAHIYHAQFPYLVHLCCEGHFNSLFAHFIAFGAEFDLFNFKEFKGPQGAPYPGVCDLIEKWIEMGILDEAVLK</sequence>
<keyword evidence="3" id="KW-1185">Reference proteome</keyword>
<feature type="binding site" evidence="1">
    <location>
        <position position="239"/>
    </location>
    <ligand>
        <name>Zn(2+)</name>
        <dbReference type="ChEBI" id="CHEBI:29105"/>
    </ligand>
</feature>
<organism evidence="2 3">
    <name type="scientific">Ceraceosorus bombacis</name>
    <dbReference type="NCBI Taxonomy" id="401625"/>
    <lineage>
        <taxon>Eukaryota</taxon>
        <taxon>Fungi</taxon>
        <taxon>Dikarya</taxon>
        <taxon>Basidiomycota</taxon>
        <taxon>Ustilaginomycotina</taxon>
        <taxon>Exobasidiomycetes</taxon>
        <taxon>Ceraceosorales</taxon>
        <taxon>Ceraceosoraceae</taxon>
        <taxon>Ceraceosorus</taxon>
    </lineage>
</organism>
<dbReference type="SUPFAM" id="SSF101152">
    <property type="entry name" value="Mob1/phocein"/>
    <property type="match status" value="1"/>
</dbReference>
<dbReference type="AlphaFoldDB" id="A0A0N7L911"/>
<dbReference type="InterPro" id="IPR005301">
    <property type="entry name" value="MOB_kinase_act_fam"/>
</dbReference>
<dbReference type="PANTHER" id="PTHR22599">
    <property type="entry name" value="MPS ONE BINDER KINASE ACTIVATOR-LIKE MOB"/>
    <property type="match status" value="1"/>
</dbReference>
<proteinExistence type="predicted"/>
<feature type="binding site" evidence="1">
    <location>
        <position position="159"/>
    </location>
    <ligand>
        <name>Zn(2+)</name>
        <dbReference type="ChEBI" id="CHEBI:29105"/>
    </ligand>
</feature>
<dbReference type="Proteomes" id="UP000054845">
    <property type="component" value="Unassembled WGS sequence"/>
</dbReference>
<dbReference type="STRING" id="401625.A0A0N7L911"/>
<keyword evidence="1" id="KW-0862">Zinc</keyword>
<name>A0A0N7L911_9BASI</name>
<reference evidence="2 3" key="1">
    <citation type="submission" date="2014-09" db="EMBL/GenBank/DDBJ databases">
        <authorList>
            <person name="Magalhaes I.L.F."/>
            <person name="Oliveira U."/>
            <person name="Santos F.R."/>
            <person name="Vidigal T.H.D.A."/>
            <person name="Brescovit A.D."/>
            <person name="Santos A.J."/>
        </authorList>
    </citation>
    <scope>NUCLEOTIDE SEQUENCE [LARGE SCALE GENOMIC DNA]</scope>
</reference>
<dbReference type="InterPro" id="IPR036703">
    <property type="entry name" value="MOB_kinase_act_sf"/>
</dbReference>
<dbReference type="Gene3D" id="1.20.140.30">
    <property type="entry name" value="MOB kinase activator"/>
    <property type="match status" value="1"/>
</dbReference>
<dbReference type="OrthoDB" id="8170117at2759"/>